<evidence type="ECO:0000256" key="4">
    <source>
        <dbReference type="ARBA" id="ARBA00022737"/>
    </source>
</evidence>
<dbReference type="InterPro" id="IPR039631">
    <property type="entry name" value="LRRC42"/>
</dbReference>
<evidence type="ECO:0000313" key="6">
    <source>
        <dbReference type="Ensembl" id="ENSSTUP00000054643.1"/>
    </source>
</evidence>
<comment type="similarity">
    <text evidence="1">Belongs to the LRRC42 family.</text>
</comment>
<dbReference type="PANTHER" id="PTHR31994">
    <property type="entry name" value="LEUCINE-RICH REPEAT-CONTAINING PROTEIN 42"/>
    <property type="match status" value="1"/>
</dbReference>
<keyword evidence="4" id="KW-0677">Repeat</keyword>
<keyword evidence="3" id="KW-0433">Leucine-rich repeat</keyword>
<dbReference type="SUPFAM" id="SSF52047">
    <property type="entry name" value="RNI-like"/>
    <property type="match status" value="1"/>
</dbReference>
<protein>
    <recommendedName>
        <fullName evidence="2">Leucine-rich repeat-containing protein 42</fullName>
    </recommendedName>
</protein>
<proteinExistence type="inferred from homology"/>
<dbReference type="Proteomes" id="UP000472277">
    <property type="component" value="Chromosome 21"/>
</dbReference>
<dbReference type="InterPro" id="IPR001611">
    <property type="entry name" value="Leu-rich_rpt"/>
</dbReference>
<dbReference type="GeneTree" id="ENSGT00390000002727"/>
<gene>
    <name evidence="6" type="primary">LRRC42</name>
    <name evidence="6" type="synonym">lrrc42</name>
</gene>
<evidence type="ECO:0000313" key="7">
    <source>
        <dbReference type="Proteomes" id="UP000472277"/>
    </source>
</evidence>
<organism evidence="6 7">
    <name type="scientific">Salmo trutta</name>
    <name type="common">Brown trout</name>
    <dbReference type="NCBI Taxonomy" id="8032"/>
    <lineage>
        <taxon>Eukaryota</taxon>
        <taxon>Metazoa</taxon>
        <taxon>Chordata</taxon>
        <taxon>Craniata</taxon>
        <taxon>Vertebrata</taxon>
        <taxon>Euteleostomi</taxon>
        <taxon>Actinopterygii</taxon>
        <taxon>Neopterygii</taxon>
        <taxon>Teleostei</taxon>
        <taxon>Protacanthopterygii</taxon>
        <taxon>Salmoniformes</taxon>
        <taxon>Salmonidae</taxon>
        <taxon>Salmoninae</taxon>
        <taxon>Salmo</taxon>
    </lineage>
</organism>
<evidence type="ECO:0000256" key="2">
    <source>
        <dbReference type="ARBA" id="ARBA00014198"/>
    </source>
</evidence>
<feature type="region of interest" description="Disordered" evidence="5">
    <location>
        <begin position="418"/>
        <end position="459"/>
    </location>
</feature>
<evidence type="ECO:0000256" key="1">
    <source>
        <dbReference type="ARBA" id="ARBA00009297"/>
    </source>
</evidence>
<dbReference type="InterPro" id="IPR032675">
    <property type="entry name" value="LRR_dom_sf"/>
</dbReference>
<dbReference type="Gene3D" id="3.80.10.10">
    <property type="entry name" value="Ribonuclease Inhibitor"/>
    <property type="match status" value="1"/>
</dbReference>
<dbReference type="Ensembl" id="ENSSTUT00000057140.1">
    <property type="protein sequence ID" value="ENSSTUP00000054643.1"/>
    <property type="gene ID" value="ENSSTUG00000023167.1"/>
</dbReference>
<evidence type="ECO:0000256" key="5">
    <source>
        <dbReference type="SAM" id="MobiDB-lite"/>
    </source>
</evidence>
<dbReference type="OMA" id="FYGKTHR"/>
<dbReference type="PANTHER" id="PTHR31994:SF3">
    <property type="entry name" value="LEUCINE-RICH REPEAT-CONTAINING PROTEIN 42"/>
    <property type="match status" value="1"/>
</dbReference>
<accession>A0A674A5V6</accession>
<dbReference type="InParanoid" id="A0A674A5V6"/>
<reference evidence="6" key="1">
    <citation type="submission" date="2025-08" db="UniProtKB">
        <authorList>
            <consortium name="Ensembl"/>
        </authorList>
    </citation>
    <scope>IDENTIFICATION</scope>
</reference>
<dbReference type="FunCoup" id="A0A674A5V6">
    <property type="interactions" value="2533"/>
</dbReference>
<evidence type="ECO:0000256" key="3">
    <source>
        <dbReference type="ARBA" id="ARBA00022614"/>
    </source>
</evidence>
<dbReference type="AlphaFoldDB" id="A0A674A5V6"/>
<keyword evidence="7" id="KW-1185">Reference proteome</keyword>
<reference evidence="6" key="2">
    <citation type="submission" date="2025-09" db="UniProtKB">
        <authorList>
            <consortium name="Ensembl"/>
        </authorList>
    </citation>
    <scope>IDENTIFICATION</scope>
</reference>
<sequence length="467" mass="51684">MSDLDSGIVYVRDRGQLRRVNNIVLAETKPPSSSSSSSHRTTNPLALKKEHFVFTYNKEGSLKYTAKSLYDISLLFVAYNINHVDSLKGFPEQVGDRLFAAAEEKQIFSDPDAAPRALQLFSDAYGDIVLGSLCLRHRFPLLSEKLEEIKTFHSLKCLDLFGCRLGDSHDIFQHLTSDALSSSLVQLSLGGNSLSDQGLQRLTAPVRMMRRGLRHLQILDLSSCEDGGETRTDSLRWSMGPTSIGLNQLFSLLFPKDNPITEKAVGYLTCLPKLQGLDVSGTNIKVGPSFKQTVRNTMGLVLSEKLLEAFDHSCCKTQGWAEQVVNQWELSATELPKLLKIKESRTSAIRFFGREKFVRGILSASPLIQDKEQDKTRERIHLYKPATSTHTHQTQCTGAKSGQIKHSSLNSIEIAGSANGHVKPCSQNKKRPRKHQVGDSGHHSPPVKRASSSPALTAGDIDLLNSY</sequence>
<dbReference type="Pfam" id="PF13516">
    <property type="entry name" value="LRR_6"/>
    <property type="match status" value="1"/>
</dbReference>
<name>A0A674A5V6_SALTR</name>